<name>A0A543CSZ4_9ACTN</name>
<dbReference type="AlphaFoldDB" id="A0A543CSZ4"/>
<feature type="compositionally biased region" description="Basic residues" evidence="1">
    <location>
        <begin position="33"/>
        <end position="43"/>
    </location>
</feature>
<sequence length="71" mass="8104">MRVETAKRRRRMIPPIRFMAAPRAIRPFLSSKDRRRTPPRHRTTPAGPAVPDAAGPAASTDRWRPDHHADD</sequence>
<organism evidence="2 3">
    <name type="scientific">Actinoallomurus bryophytorum</name>
    <dbReference type="NCBI Taxonomy" id="1490222"/>
    <lineage>
        <taxon>Bacteria</taxon>
        <taxon>Bacillati</taxon>
        <taxon>Actinomycetota</taxon>
        <taxon>Actinomycetes</taxon>
        <taxon>Streptosporangiales</taxon>
        <taxon>Thermomonosporaceae</taxon>
        <taxon>Actinoallomurus</taxon>
    </lineage>
</organism>
<evidence type="ECO:0000313" key="3">
    <source>
        <dbReference type="Proteomes" id="UP000316096"/>
    </source>
</evidence>
<gene>
    <name evidence="2" type="ORF">FB559_5742</name>
</gene>
<keyword evidence="3" id="KW-1185">Reference proteome</keyword>
<reference evidence="2 3" key="1">
    <citation type="submission" date="2019-06" db="EMBL/GenBank/DDBJ databases">
        <title>Sequencing the genomes of 1000 actinobacteria strains.</title>
        <authorList>
            <person name="Klenk H.-P."/>
        </authorList>
    </citation>
    <scope>NUCLEOTIDE SEQUENCE [LARGE SCALE GENOMIC DNA]</scope>
    <source>
        <strain evidence="2 3">DSM 102200</strain>
    </source>
</reference>
<dbReference type="RefSeq" id="WP_141959293.1">
    <property type="nucleotide sequence ID" value="NZ_VFOZ01000001.1"/>
</dbReference>
<dbReference type="Proteomes" id="UP000316096">
    <property type="component" value="Unassembled WGS sequence"/>
</dbReference>
<protein>
    <submittedName>
        <fullName evidence="2">Uncharacterized protein</fullName>
    </submittedName>
</protein>
<proteinExistence type="predicted"/>
<accession>A0A543CSZ4</accession>
<feature type="compositionally biased region" description="Basic and acidic residues" evidence="1">
    <location>
        <begin position="61"/>
        <end position="71"/>
    </location>
</feature>
<comment type="caution">
    <text evidence="2">The sequence shown here is derived from an EMBL/GenBank/DDBJ whole genome shotgun (WGS) entry which is preliminary data.</text>
</comment>
<evidence type="ECO:0000313" key="2">
    <source>
        <dbReference type="EMBL" id="TQM00038.1"/>
    </source>
</evidence>
<feature type="region of interest" description="Disordered" evidence="1">
    <location>
        <begin position="23"/>
        <end position="71"/>
    </location>
</feature>
<feature type="compositionally biased region" description="Low complexity" evidence="1">
    <location>
        <begin position="44"/>
        <end position="58"/>
    </location>
</feature>
<dbReference type="EMBL" id="VFOZ01000001">
    <property type="protein sequence ID" value="TQM00038.1"/>
    <property type="molecule type" value="Genomic_DNA"/>
</dbReference>
<evidence type="ECO:0000256" key="1">
    <source>
        <dbReference type="SAM" id="MobiDB-lite"/>
    </source>
</evidence>